<dbReference type="OrthoDB" id="5404794at2759"/>
<sequence length="627" mass="68459">MTMSRQRPREILDSDDEGSVFGDSDYNCEQTLDMLPDTQDASYEANHEVVLASHAATESTDPSFFQRVYDAQYAAVAGQPDESGLIPDTLPGKDWVSVGTDTGPATATTSQRKRRRGRIQETDVVDLTSPTPLEKNNNSDVWDVPNSAPRQRNKRTYGRQRDTESDELAPTQDPFAVPEETPRLKRTRVRRGEVATQSSSPVMLVPSNTAEGGADSSSVNTEAGPSLYIPQSELAASQKQECQVVSLSPAEGSEVVSDTFAHQHQPTSSEIEEVATTALYKSSGMTTIAYPTPSRVKSSLRRREGQMEAQISGWGVYEPPQSSPDVLADLTSTENPKAKRTKAKVVSSTVEEKETPPSIRLPKKRRVVQDEDEGYGDWQQVTSMEQHINDQALSEEVPEGGADEQFGDQSVAPPALESPEIATKQLSPPVESAPKKRGRPRKRKFEEDMTPAQKEPAPVPTEPEAPVPPAKRKRGRLRKSEVKPTDDMPAQPAVETEADAIGSNPETLTEVQVNPQPVMAQPTEDSRHKEETADSSESKENNGNGPSKPATAKDSMPAKRNVDEYEETPIPKEEDMEDGGSKEAATPAIVLPKLNLGMKAQYRVGLSKKSKIAPLLKSLKRPTSTIS</sequence>
<dbReference type="OMA" id="HINDQAL"/>
<keyword evidence="3" id="KW-1185">Reference proteome</keyword>
<feature type="compositionally biased region" description="Basic and acidic residues" evidence="1">
    <location>
        <begin position="524"/>
        <end position="540"/>
    </location>
</feature>
<dbReference type="HOGENOM" id="CLU_436126_0_0_1"/>
<dbReference type="Proteomes" id="UP000008066">
    <property type="component" value="Unassembled WGS sequence"/>
</dbReference>
<dbReference type="KEGG" id="cthr:CTHT_0002910"/>
<feature type="compositionally biased region" description="Basic and acidic residues" evidence="1">
    <location>
        <begin position="556"/>
        <end position="573"/>
    </location>
</feature>
<organism evidence="3">
    <name type="scientific">Chaetomium thermophilum (strain DSM 1495 / CBS 144.50 / IMI 039719)</name>
    <name type="common">Thermochaetoides thermophila</name>
    <dbReference type="NCBI Taxonomy" id="759272"/>
    <lineage>
        <taxon>Eukaryota</taxon>
        <taxon>Fungi</taxon>
        <taxon>Dikarya</taxon>
        <taxon>Ascomycota</taxon>
        <taxon>Pezizomycotina</taxon>
        <taxon>Sordariomycetes</taxon>
        <taxon>Sordariomycetidae</taxon>
        <taxon>Sordariales</taxon>
        <taxon>Chaetomiaceae</taxon>
        <taxon>Thermochaetoides</taxon>
    </lineage>
</organism>
<feature type="compositionally biased region" description="Pro residues" evidence="1">
    <location>
        <begin position="457"/>
        <end position="469"/>
    </location>
</feature>
<dbReference type="eggNOG" id="ENOG502RKXA">
    <property type="taxonomic scope" value="Eukaryota"/>
</dbReference>
<evidence type="ECO:0008006" key="4">
    <source>
        <dbReference type="Google" id="ProtNLM"/>
    </source>
</evidence>
<protein>
    <recommendedName>
        <fullName evidence="4">AT hook domain-containing protein</fullName>
    </recommendedName>
</protein>
<feature type="compositionally biased region" description="Polar residues" evidence="1">
    <location>
        <begin position="379"/>
        <end position="392"/>
    </location>
</feature>
<feature type="compositionally biased region" description="Polar residues" evidence="1">
    <location>
        <begin position="128"/>
        <end position="140"/>
    </location>
</feature>
<dbReference type="EMBL" id="GL988032">
    <property type="protein sequence ID" value="EGS23596.1"/>
    <property type="molecule type" value="Genomic_DNA"/>
</dbReference>
<feature type="compositionally biased region" description="Polar residues" evidence="1">
    <location>
        <begin position="260"/>
        <end position="269"/>
    </location>
</feature>
<proteinExistence type="predicted"/>
<gene>
    <name evidence="2" type="ORF">CTHT_0002910</name>
</gene>
<feature type="compositionally biased region" description="Acidic residues" evidence="1">
    <location>
        <begin position="396"/>
        <end position="406"/>
    </location>
</feature>
<name>G0RZG8_CHATD</name>
<reference evidence="2 3" key="1">
    <citation type="journal article" date="2011" name="Cell">
        <title>Insight into structure and assembly of the nuclear pore complex by utilizing the genome of a eukaryotic thermophile.</title>
        <authorList>
            <person name="Amlacher S."/>
            <person name="Sarges P."/>
            <person name="Flemming D."/>
            <person name="van Noort V."/>
            <person name="Kunze R."/>
            <person name="Devos D.P."/>
            <person name="Arumugam M."/>
            <person name="Bork P."/>
            <person name="Hurt E."/>
        </authorList>
    </citation>
    <scope>NUCLEOTIDE SEQUENCE [LARGE SCALE GENOMIC DNA]</scope>
    <source>
        <strain evidence="3">DSM 1495 / CBS 144.50 / IMI 039719</strain>
    </source>
</reference>
<feature type="compositionally biased region" description="Polar residues" evidence="1">
    <location>
        <begin position="195"/>
        <end position="223"/>
    </location>
</feature>
<feature type="region of interest" description="Disordered" evidence="1">
    <location>
        <begin position="79"/>
        <end position="225"/>
    </location>
</feature>
<dbReference type="AlphaFoldDB" id="G0RZG8"/>
<feature type="compositionally biased region" description="Polar residues" evidence="1">
    <location>
        <begin position="99"/>
        <end position="110"/>
    </location>
</feature>
<accession>G0RZG8</accession>
<dbReference type="RefSeq" id="XP_006690838.1">
    <property type="nucleotide sequence ID" value="XM_006690775.1"/>
</dbReference>
<dbReference type="GeneID" id="18254329"/>
<feature type="region of interest" description="Disordered" evidence="1">
    <location>
        <begin position="1"/>
        <end position="24"/>
    </location>
</feature>
<evidence type="ECO:0000256" key="1">
    <source>
        <dbReference type="SAM" id="MobiDB-lite"/>
    </source>
</evidence>
<feature type="compositionally biased region" description="Polar residues" evidence="1">
    <location>
        <begin position="504"/>
        <end position="515"/>
    </location>
</feature>
<evidence type="ECO:0000313" key="3">
    <source>
        <dbReference type="Proteomes" id="UP000008066"/>
    </source>
</evidence>
<feature type="region of interest" description="Disordered" evidence="1">
    <location>
        <begin position="249"/>
        <end position="584"/>
    </location>
</feature>
<evidence type="ECO:0000313" key="2">
    <source>
        <dbReference type="EMBL" id="EGS23596.1"/>
    </source>
</evidence>